<protein>
    <submittedName>
        <fullName evidence="2">Chorismate-binding protein</fullName>
    </submittedName>
</protein>
<feature type="domain" description="Chorismate-utilising enzyme C-terminal" evidence="1">
    <location>
        <begin position="92"/>
        <end position="350"/>
    </location>
</feature>
<dbReference type="InterPro" id="IPR015890">
    <property type="entry name" value="Chorismate_C"/>
</dbReference>
<reference evidence="2 3" key="1">
    <citation type="submission" date="2022-06" db="EMBL/GenBank/DDBJ databases">
        <title>A taxonomic note on the genus Prevotella: Description of four novel genera and emended description of the genera Hallella and Xylanibacter.</title>
        <authorList>
            <person name="Hitch T.C.A."/>
        </authorList>
    </citation>
    <scope>NUCLEOTIDE SEQUENCE [LARGE SCALE GENOMIC DNA]</scope>
    <source>
        <strain evidence="2 3">DSM 100619</strain>
    </source>
</reference>
<dbReference type="PANTHER" id="PTHR42839:SF2">
    <property type="entry name" value="ISOCHORISMATE SYNTHASE ENTC"/>
    <property type="match status" value="1"/>
</dbReference>
<gene>
    <name evidence="2" type="ORF">NG821_01015</name>
</gene>
<dbReference type="Pfam" id="PF00425">
    <property type="entry name" value="Chorismate_bind"/>
    <property type="match status" value="1"/>
</dbReference>
<dbReference type="Gene3D" id="3.60.120.10">
    <property type="entry name" value="Anthranilate synthase"/>
    <property type="match status" value="1"/>
</dbReference>
<name>A0ABT1BVJ3_9BACT</name>
<dbReference type="InterPro" id="IPR005801">
    <property type="entry name" value="ADC_synthase"/>
</dbReference>
<organism evidence="2 3">
    <name type="scientific">Segatella cerevisiae</name>
    <dbReference type="NCBI Taxonomy" id="2053716"/>
    <lineage>
        <taxon>Bacteria</taxon>
        <taxon>Pseudomonadati</taxon>
        <taxon>Bacteroidota</taxon>
        <taxon>Bacteroidia</taxon>
        <taxon>Bacteroidales</taxon>
        <taxon>Prevotellaceae</taxon>
        <taxon>Segatella</taxon>
    </lineage>
</organism>
<evidence type="ECO:0000313" key="2">
    <source>
        <dbReference type="EMBL" id="MCO6024437.1"/>
    </source>
</evidence>
<dbReference type="SUPFAM" id="SSF56322">
    <property type="entry name" value="ADC synthase"/>
    <property type="match status" value="1"/>
</dbReference>
<evidence type="ECO:0000313" key="3">
    <source>
        <dbReference type="Proteomes" id="UP001204015"/>
    </source>
</evidence>
<dbReference type="Proteomes" id="UP001204015">
    <property type="component" value="Unassembled WGS sequence"/>
</dbReference>
<comment type="caution">
    <text evidence="2">The sequence shown here is derived from an EMBL/GenBank/DDBJ whole genome shotgun (WGS) entry which is preliminary data.</text>
</comment>
<proteinExistence type="predicted"/>
<accession>A0ABT1BVJ3</accession>
<keyword evidence="3" id="KW-1185">Reference proteome</keyword>
<dbReference type="RefSeq" id="WP_252759801.1">
    <property type="nucleotide sequence ID" value="NZ_JAMXLY010000002.1"/>
</dbReference>
<dbReference type="PANTHER" id="PTHR42839">
    <property type="entry name" value="ISOCHORISMATE SYNTHASE ENTC"/>
    <property type="match status" value="1"/>
</dbReference>
<dbReference type="EMBL" id="JAMXLY010000002">
    <property type="protein sequence ID" value="MCO6024437.1"/>
    <property type="molecule type" value="Genomic_DNA"/>
</dbReference>
<sequence>MDNYAIYRLPGQDECVCLSSKSQPIALDAVSDLNGRSGFVFAPFDPSRETPVLLLVPDQVEVLKIGASKGADQLDAGISDAGKSHDLSSEWESYQKMFAAFHGQLTGKEFQKIVLARRSRRYIENLPTPEELFQKACRCYPHLFVALVSTQEGGTWLTATPEILLKGSGRIWQTIALAGTMKSGDTGTSFPQNPYRDPALRNALWTKKNIHEQALVADYIEKCVDRFSNQLEKTPPYTTRAADLLHLRSDFRFTLPDHDHLGDLLDALHPTPAVCGLPKKKARRFILENECAPRRYYSGFQGPLSFQGETHLYVTLRCMELTAHYCDLYAGGGLLNDSHCEDEWLETGAKLGTMERLL</sequence>
<evidence type="ECO:0000259" key="1">
    <source>
        <dbReference type="Pfam" id="PF00425"/>
    </source>
</evidence>